<keyword evidence="1" id="KW-1133">Transmembrane helix</keyword>
<reference evidence="2 3" key="1">
    <citation type="submission" date="2015-02" db="EMBL/GenBank/DDBJ databases">
        <title>Single-cell genomics of uncultivated deep-branching MTB reveals a conserved set of magnetosome genes.</title>
        <authorList>
            <person name="Kolinko S."/>
            <person name="Richter M."/>
            <person name="Glockner F.O."/>
            <person name="Brachmann A."/>
            <person name="Schuler D."/>
        </authorList>
    </citation>
    <scope>NUCLEOTIDE SEQUENCE [LARGE SCALE GENOMIC DNA]</scope>
    <source>
        <strain evidence="2">TM-1</strain>
    </source>
</reference>
<dbReference type="EMBL" id="LACI01001006">
    <property type="protein sequence ID" value="KJU85482.1"/>
    <property type="molecule type" value="Genomic_DNA"/>
</dbReference>
<evidence type="ECO:0000313" key="2">
    <source>
        <dbReference type="EMBL" id="KJU85482.1"/>
    </source>
</evidence>
<evidence type="ECO:0000256" key="1">
    <source>
        <dbReference type="SAM" id="Phobius"/>
    </source>
</evidence>
<keyword evidence="1" id="KW-0472">Membrane</keyword>
<evidence type="ECO:0000313" key="3">
    <source>
        <dbReference type="Proteomes" id="UP000033423"/>
    </source>
</evidence>
<proteinExistence type="predicted"/>
<organism evidence="2 3">
    <name type="scientific">Candidatus Magnetobacterium bavaricum</name>
    <dbReference type="NCBI Taxonomy" id="29290"/>
    <lineage>
        <taxon>Bacteria</taxon>
        <taxon>Pseudomonadati</taxon>
        <taxon>Nitrospirota</taxon>
        <taxon>Thermodesulfovibrionia</taxon>
        <taxon>Thermodesulfovibrionales</taxon>
        <taxon>Candidatus Magnetobacteriaceae</taxon>
        <taxon>Candidatus Magnetobacterium</taxon>
    </lineage>
</organism>
<feature type="transmembrane region" description="Helical" evidence="1">
    <location>
        <begin position="89"/>
        <end position="107"/>
    </location>
</feature>
<sequence length="154" mass="17369">MLVILPLEVYESFEKVLGHDDAKGIVKALEATISDLTEYKWKTSEEELLSEMEKKFATKADLALLESKLHGEFKRIDGEFKALRLEIKLLFLIIITPLIMYSERAIIKVCAVGFRPIVLTALAVLAGSLVMLFDPNLPGTDISRWNRFVAATDR</sequence>
<keyword evidence="1" id="KW-0812">Transmembrane</keyword>
<name>A0A0F3GUG7_9BACT</name>
<keyword evidence="3" id="KW-1185">Reference proteome</keyword>
<protein>
    <submittedName>
        <fullName evidence="2">Membrane protein</fullName>
    </submittedName>
</protein>
<dbReference type="AlphaFoldDB" id="A0A0F3GUG7"/>
<comment type="caution">
    <text evidence="2">The sequence shown here is derived from an EMBL/GenBank/DDBJ whole genome shotgun (WGS) entry which is preliminary data.</text>
</comment>
<dbReference type="Proteomes" id="UP000033423">
    <property type="component" value="Unassembled WGS sequence"/>
</dbReference>
<gene>
    <name evidence="2" type="ORF">MBAV_002327</name>
</gene>
<accession>A0A0F3GUG7</accession>
<feature type="transmembrane region" description="Helical" evidence="1">
    <location>
        <begin position="113"/>
        <end position="133"/>
    </location>
</feature>